<proteinExistence type="predicted"/>
<sequence length="189" mass="21975">NVVWILDGKKGKGLGYLADLSPGSYKGVSHRDNCADEIRLRDTFYASLTSLRLLMFQVNFMLLIFGKKGKSLPLNDRNWTAVDKEISAKTLLNQFSENLGYPSEELPLMLMSEIRNIYSISRWDQFIEKIDLPLVPKEYFCHILKLAILASNRKGYHFTRVSPDFLRAWRKEYEETGILKKRLVNFFSK</sequence>
<dbReference type="EMBL" id="JADGJW010001546">
    <property type="protein sequence ID" value="KAJ3202602.1"/>
    <property type="molecule type" value="Genomic_DNA"/>
</dbReference>
<reference evidence="1" key="1">
    <citation type="submission" date="2020-05" db="EMBL/GenBank/DDBJ databases">
        <title>Phylogenomic resolution of chytrid fungi.</title>
        <authorList>
            <person name="Stajich J.E."/>
            <person name="Amses K."/>
            <person name="Simmons R."/>
            <person name="Seto K."/>
            <person name="Myers J."/>
            <person name="Bonds A."/>
            <person name="Quandt C.A."/>
            <person name="Barry K."/>
            <person name="Liu P."/>
            <person name="Grigoriev I."/>
            <person name="Longcore J.E."/>
            <person name="James T.Y."/>
        </authorList>
    </citation>
    <scope>NUCLEOTIDE SEQUENCE</scope>
    <source>
        <strain evidence="1">JEL0476</strain>
    </source>
</reference>
<gene>
    <name evidence="1" type="ORF">HK099_001790</name>
</gene>
<dbReference type="AlphaFoldDB" id="A0AAD5TVF2"/>
<protein>
    <submittedName>
        <fullName evidence="1">Uncharacterized protein</fullName>
    </submittedName>
</protein>
<evidence type="ECO:0000313" key="2">
    <source>
        <dbReference type="Proteomes" id="UP001211065"/>
    </source>
</evidence>
<dbReference type="Proteomes" id="UP001211065">
    <property type="component" value="Unassembled WGS sequence"/>
</dbReference>
<comment type="caution">
    <text evidence="1">The sequence shown here is derived from an EMBL/GenBank/DDBJ whole genome shotgun (WGS) entry which is preliminary data.</text>
</comment>
<keyword evidence="2" id="KW-1185">Reference proteome</keyword>
<accession>A0AAD5TVF2</accession>
<feature type="non-terminal residue" evidence="1">
    <location>
        <position position="1"/>
    </location>
</feature>
<name>A0AAD5TVF2_9FUNG</name>
<evidence type="ECO:0000313" key="1">
    <source>
        <dbReference type="EMBL" id="KAJ3202602.1"/>
    </source>
</evidence>
<organism evidence="1 2">
    <name type="scientific">Clydaea vesicula</name>
    <dbReference type="NCBI Taxonomy" id="447962"/>
    <lineage>
        <taxon>Eukaryota</taxon>
        <taxon>Fungi</taxon>
        <taxon>Fungi incertae sedis</taxon>
        <taxon>Chytridiomycota</taxon>
        <taxon>Chytridiomycota incertae sedis</taxon>
        <taxon>Chytridiomycetes</taxon>
        <taxon>Lobulomycetales</taxon>
        <taxon>Lobulomycetaceae</taxon>
        <taxon>Clydaea</taxon>
    </lineage>
</organism>